<feature type="transmembrane region" description="Helical" evidence="8">
    <location>
        <begin position="228"/>
        <end position="244"/>
    </location>
</feature>
<evidence type="ECO:0000256" key="6">
    <source>
        <dbReference type="ARBA" id="ARBA00022989"/>
    </source>
</evidence>
<dbReference type="OrthoDB" id="9761056at2"/>
<feature type="transmembrane region" description="Helical" evidence="8">
    <location>
        <begin position="130"/>
        <end position="146"/>
    </location>
</feature>
<feature type="transmembrane region" description="Helical" evidence="8">
    <location>
        <begin position="437"/>
        <end position="457"/>
    </location>
</feature>
<dbReference type="EMBL" id="UFUW01000001">
    <property type="protein sequence ID" value="SUX19148.1"/>
    <property type="molecule type" value="Genomic_DNA"/>
</dbReference>
<keyword evidence="3 8" id="KW-0813">Transport</keyword>
<evidence type="ECO:0000256" key="5">
    <source>
        <dbReference type="ARBA" id="ARBA00022692"/>
    </source>
</evidence>
<dbReference type="InterPro" id="IPR003804">
    <property type="entry name" value="Lactate_perm"/>
</dbReference>
<comment type="function">
    <text evidence="8">Uptake of L-lactate across the membrane. Can also transport D-lactate and glycolate.</text>
</comment>
<feature type="transmembrane region" description="Helical" evidence="8">
    <location>
        <begin position="399"/>
        <end position="417"/>
    </location>
</feature>
<comment type="similarity">
    <text evidence="2 8">Belongs to the lactate permease family.</text>
</comment>
<evidence type="ECO:0000313" key="10">
    <source>
        <dbReference type="Proteomes" id="UP000254572"/>
    </source>
</evidence>
<dbReference type="AlphaFoldDB" id="A0A381E0B1"/>
<feature type="transmembrane region" description="Helical" evidence="8">
    <location>
        <begin position="35"/>
        <end position="53"/>
    </location>
</feature>
<evidence type="ECO:0000256" key="2">
    <source>
        <dbReference type="ARBA" id="ARBA00010100"/>
    </source>
</evidence>
<comment type="subcellular location">
    <subcellularLocation>
        <location evidence="8">Cell inner membrane</location>
        <topology evidence="8">Multi-pass membrane protein</topology>
    </subcellularLocation>
    <subcellularLocation>
        <location evidence="1">Cell membrane</location>
        <topology evidence="1">Multi-pass membrane protein</topology>
    </subcellularLocation>
</comment>
<dbReference type="Proteomes" id="UP000254572">
    <property type="component" value="Unassembled WGS sequence"/>
</dbReference>
<feature type="transmembrane region" description="Helical" evidence="8">
    <location>
        <begin position="105"/>
        <end position="124"/>
    </location>
</feature>
<feature type="transmembrane region" description="Helical" evidence="8">
    <location>
        <begin position="6"/>
        <end position="28"/>
    </location>
</feature>
<dbReference type="PANTHER" id="PTHR30003:SF0">
    <property type="entry name" value="GLYCOLATE PERMEASE GLCA-RELATED"/>
    <property type="match status" value="1"/>
</dbReference>
<evidence type="ECO:0000313" key="9">
    <source>
        <dbReference type="EMBL" id="SUX19148.1"/>
    </source>
</evidence>
<feature type="transmembrane region" description="Helical" evidence="8">
    <location>
        <begin position="289"/>
        <end position="309"/>
    </location>
</feature>
<dbReference type="PANTHER" id="PTHR30003">
    <property type="entry name" value="L-LACTATE PERMEASE"/>
    <property type="match status" value="1"/>
</dbReference>
<dbReference type="NCBIfam" id="TIGR00795">
    <property type="entry name" value="lctP"/>
    <property type="match status" value="1"/>
</dbReference>
<feature type="transmembrane region" description="Helical" evidence="8">
    <location>
        <begin position="153"/>
        <end position="176"/>
    </location>
</feature>
<keyword evidence="7 8" id="KW-0472">Membrane</keyword>
<dbReference type="GO" id="GO:0015129">
    <property type="term" value="F:lactate transmembrane transporter activity"/>
    <property type="evidence" value="ECO:0007669"/>
    <property type="project" value="UniProtKB-UniRule"/>
</dbReference>
<dbReference type="GO" id="GO:0015295">
    <property type="term" value="F:solute:proton symporter activity"/>
    <property type="evidence" value="ECO:0007669"/>
    <property type="project" value="TreeGrafter"/>
</dbReference>
<keyword evidence="10" id="KW-1185">Reference proteome</keyword>
<keyword evidence="4" id="KW-1003">Cell membrane</keyword>
<name>A0A381E0B1_9GAMM</name>
<evidence type="ECO:0000256" key="8">
    <source>
        <dbReference type="RuleBase" id="RU365092"/>
    </source>
</evidence>
<feature type="transmembrane region" description="Helical" evidence="8">
    <location>
        <begin position="250"/>
        <end position="268"/>
    </location>
</feature>
<evidence type="ECO:0000256" key="7">
    <source>
        <dbReference type="ARBA" id="ARBA00023136"/>
    </source>
</evidence>
<feature type="transmembrane region" description="Helical" evidence="8">
    <location>
        <begin position="520"/>
        <end position="540"/>
    </location>
</feature>
<organism evidence="9 10">
    <name type="scientific">Cardiobacterium valvarum</name>
    <dbReference type="NCBI Taxonomy" id="194702"/>
    <lineage>
        <taxon>Bacteria</taxon>
        <taxon>Pseudomonadati</taxon>
        <taxon>Pseudomonadota</taxon>
        <taxon>Gammaproteobacteria</taxon>
        <taxon>Cardiobacteriales</taxon>
        <taxon>Cardiobacteriaceae</taxon>
        <taxon>Cardiobacterium</taxon>
    </lineage>
</organism>
<accession>A0A381E0B1</accession>
<feature type="transmembrane region" description="Helical" evidence="8">
    <location>
        <begin position="359"/>
        <end position="378"/>
    </location>
</feature>
<dbReference type="GO" id="GO:0005886">
    <property type="term" value="C:plasma membrane"/>
    <property type="evidence" value="ECO:0007669"/>
    <property type="project" value="UniProtKB-SubCell"/>
</dbReference>
<evidence type="ECO:0000256" key="1">
    <source>
        <dbReference type="ARBA" id="ARBA00004651"/>
    </source>
</evidence>
<sequence>METTATTTGYLPLVLSIAPIILLIWLMVKKNAVPSYIALPGTALIIYLLQLFYFKNDFMLLNANAAAGIVTTLTPITVIFGAIFFNRMMEATGCLAVIRQWLGNINPNPIAQLMIIGWAFAFMIEGASGFGTPAAIAAPILVGLGFKPIQVAVFALVMNSVPVSFGAVGTPTWFGFGELKNTEILSDADILQIGKQTGIIHFIAGLVIPVIALRFITSWAEIRKNLGYIYLSILACTVPYALLAQVNYEFPALVGGGIGLLLSVVLANKGIGLAKMTDSGERATLTTGQVLKALMPLGMLMVILIVTRVQELGLKELLNDATPLFTLHLGVCDFEVSRALILSFKNIFGEAVNESYKTLYVPAFIPFVITVWLSLAIYRVSFRNSFVVWHTTLAQTIKPLLALFGALVMVKFMMVGADGSMVKIIGNSFAQIAGDNWVYFASYLGAIGAFFSGSNTVSNLTFGSIQHSIAQNVGLPGNSVLALQSVGGAMGNMVCINNIIAVCTVLDVQNQEGAIIKKTVIPMTIYGAIAALMAVLFIYVF</sequence>
<keyword evidence="5 8" id="KW-0812">Transmembrane</keyword>
<protein>
    <recommendedName>
        <fullName evidence="8">L-lactate permease</fullName>
    </recommendedName>
</protein>
<dbReference type="Pfam" id="PF02652">
    <property type="entry name" value="Lactate_perm"/>
    <property type="match status" value="1"/>
</dbReference>
<reference evidence="9 10" key="1">
    <citation type="submission" date="2018-06" db="EMBL/GenBank/DDBJ databases">
        <authorList>
            <consortium name="Pathogen Informatics"/>
            <person name="Doyle S."/>
        </authorList>
    </citation>
    <scope>NUCLEOTIDE SEQUENCE [LARGE SCALE GENOMIC DNA]</scope>
    <source>
        <strain evidence="9 10">NCTC13294</strain>
    </source>
</reference>
<proteinExistence type="inferred from homology"/>
<feature type="transmembrane region" description="Helical" evidence="8">
    <location>
        <begin position="65"/>
        <end position="85"/>
    </location>
</feature>
<keyword evidence="8" id="KW-0997">Cell inner membrane</keyword>
<feature type="transmembrane region" description="Helical" evidence="8">
    <location>
        <begin position="196"/>
        <end position="216"/>
    </location>
</feature>
<keyword evidence="6 8" id="KW-1133">Transmembrane helix</keyword>
<gene>
    <name evidence="9" type="primary">lutP</name>
    <name evidence="9" type="ORF">NCTC13294_00441</name>
</gene>
<evidence type="ECO:0000256" key="4">
    <source>
        <dbReference type="ARBA" id="ARBA00022475"/>
    </source>
</evidence>
<evidence type="ECO:0000256" key="3">
    <source>
        <dbReference type="ARBA" id="ARBA00022448"/>
    </source>
</evidence>